<evidence type="ECO:0000256" key="3">
    <source>
        <dbReference type="PROSITE-ProRule" id="PRU00023"/>
    </source>
</evidence>
<feature type="repeat" description="ANK" evidence="3">
    <location>
        <begin position="344"/>
        <end position="376"/>
    </location>
</feature>
<feature type="repeat" description="ANK" evidence="3">
    <location>
        <begin position="245"/>
        <end position="277"/>
    </location>
</feature>
<dbReference type="Pfam" id="PF12796">
    <property type="entry name" value="Ank_2"/>
    <property type="match status" value="2"/>
</dbReference>
<dbReference type="SUPFAM" id="SSF48403">
    <property type="entry name" value="Ankyrin repeat"/>
    <property type="match status" value="1"/>
</dbReference>
<keyword evidence="5" id="KW-1185">Reference proteome</keyword>
<dbReference type="PANTHER" id="PTHR24126:SF3">
    <property type="entry name" value="ANKYRIN REPEAT DOMAIN-CONTAINING PROTEIN 2"/>
    <property type="match status" value="1"/>
</dbReference>
<dbReference type="EMBL" id="JACTAM010000013">
    <property type="protein sequence ID" value="KAI2658037.1"/>
    <property type="molecule type" value="Genomic_DNA"/>
</dbReference>
<dbReference type="Gene3D" id="1.25.40.20">
    <property type="entry name" value="Ankyrin repeat-containing domain"/>
    <property type="match status" value="2"/>
</dbReference>
<comment type="caution">
    <text evidence="4">The sequence shown here is derived from an EMBL/GenBank/DDBJ whole genome shotgun (WGS) entry which is preliminary data.</text>
</comment>
<dbReference type="InterPro" id="IPR036770">
    <property type="entry name" value="Ankyrin_rpt-contain_sf"/>
</dbReference>
<organism evidence="4 5">
    <name type="scientific">Labeo rohita</name>
    <name type="common">Indian major carp</name>
    <name type="synonym">Cyprinus rohita</name>
    <dbReference type="NCBI Taxonomy" id="84645"/>
    <lineage>
        <taxon>Eukaryota</taxon>
        <taxon>Metazoa</taxon>
        <taxon>Chordata</taxon>
        <taxon>Craniata</taxon>
        <taxon>Vertebrata</taxon>
        <taxon>Euteleostomi</taxon>
        <taxon>Actinopterygii</taxon>
        <taxon>Neopterygii</taxon>
        <taxon>Teleostei</taxon>
        <taxon>Ostariophysi</taxon>
        <taxon>Cypriniformes</taxon>
        <taxon>Cyprinidae</taxon>
        <taxon>Labeoninae</taxon>
        <taxon>Labeonini</taxon>
        <taxon>Labeo</taxon>
    </lineage>
</organism>
<evidence type="ECO:0000256" key="2">
    <source>
        <dbReference type="ARBA" id="ARBA00023043"/>
    </source>
</evidence>
<evidence type="ECO:0000313" key="5">
    <source>
        <dbReference type="Proteomes" id="UP000830375"/>
    </source>
</evidence>
<dbReference type="PROSITE" id="PS50088">
    <property type="entry name" value="ANK_REPEAT"/>
    <property type="match status" value="4"/>
</dbReference>
<dbReference type="Proteomes" id="UP000830375">
    <property type="component" value="Unassembled WGS sequence"/>
</dbReference>
<protein>
    <submittedName>
        <fullName evidence="4">Ankyrin repeat domain-containing protein 2</fullName>
    </submittedName>
</protein>
<feature type="repeat" description="ANK" evidence="3">
    <location>
        <begin position="282"/>
        <end position="310"/>
    </location>
</feature>
<dbReference type="PANTHER" id="PTHR24126">
    <property type="entry name" value="ANKYRIN REPEAT, PH AND SEC7 DOMAIN CONTAINING PROTEIN SECG-RELATED"/>
    <property type="match status" value="1"/>
</dbReference>
<accession>A0ABQ8M564</accession>
<sequence length="408" mass="45453">MPFSDWPLCVNRRSLQLEGIYEGRPVKVDGTGMNRELMVACLCAIQLLSTAVTQGLTWLYIPAVSYKTGSDLSLAGLLLIVKVCDLQILWVNFFYLFHFVAMDENILWATAVVDRRAAFDKRQEKRRARAQKLGILIVDASSVVVEGGNESVNQSVANIQAEERVRKISSDLRREIVDLGGAENIIELRTKKNIKNKTAASKHLMDIPVGPVEPDEFLKAAAHGKMEVVEKFLEDGGDPNTCDEFRKTALHRAALENHAKIVEKLLDKGADINFKDRLDCRAVHWACRGGSLSALKVLQDRGANINARDKLLSSPLHVATRTGHSDVVQHLLTSGININAKDWEGDTALHDAVRLNRYKIVKLLILAGADMQIKNVEGVTATKQVKQWQFDTKETLEKLEQMREVGLA</sequence>
<dbReference type="PROSITE" id="PS50297">
    <property type="entry name" value="ANK_REP_REGION"/>
    <property type="match status" value="3"/>
</dbReference>
<keyword evidence="1" id="KW-0677">Repeat</keyword>
<reference evidence="4 5" key="1">
    <citation type="submission" date="2022-01" db="EMBL/GenBank/DDBJ databases">
        <title>A high-quality chromosome-level genome assembly of rohu carp, Labeo rohita.</title>
        <authorList>
            <person name="Arick M.A. II"/>
            <person name="Hsu C.-Y."/>
            <person name="Magbanua Z."/>
            <person name="Pechanova O."/>
            <person name="Grover C."/>
            <person name="Miller E."/>
            <person name="Thrash A."/>
            <person name="Ezzel L."/>
            <person name="Alam S."/>
            <person name="Benzie J."/>
            <person name="Hamilton M."/>
            <person name="Karsi A."/>
            <person name="Lawrence M.L."/>
            <person name="Peterson D.G."/>
        </authorList>
    </citation>
    <scope>NUCLEOTIDE SEQUENCE [LARGE SCALE GENOMIC DNA]</scope>
    <source>
        <strain evidence="5">BAU-BD-2019</strain>
        <tissue evidence="4">Blood</tissue>
    </source>
</reference>
<evidence type="ECO:0000256" key="1">
    <source>
        <dbReference type="ARBA" id="ARBA00022737"/>
    </source>
</evidence>
<proteinExistence type="predicted"/>
<gene>
    <name evidence="4" type="ORF">H4Q32_009497</name>
</gene>
<keyword evidence="2 3" id="KW-0040">ANK repeat</keyword>
<dbReference type="SMART" id="SM00248">
    <property type="entry name" value="ANK"/>
    <property type="match status" value="5"/>
</dbReference>
<feature type="repeat" description="ANK" evidence="3">
    <location>
        <begin position="311"/>
        <end position="343"/>
    </location>
</feature>
<evidence type="ECO:0000313" key="4">
    <source>
        <dbReference type="EMBL" id="KAI2658037.1"/>
    </source>
</evidence>
<name>A0ABQ8M564_LABRO</name>
<dbReference type="InterPro" id="IPR002110">
    <property type="entry name" value="Ankyrin_rpt"/>
</dbReference>